<organism evidence="2 3">
    <name type="scientific">Azospirillum thiophilum</name>
    <dbReference type="NCBI Taxonomy" id="528244"/>
    <lineage>
        <taxon>Bacteria</taxon>
        <taxon>Pseudomonadati</taxon>
        <taxon>Pseudomonadota</taxon>
        <taxon>Alphaproteobacteria</taxon>
        <taxon>Rhodospirillales</taxon>
        <taxon>Azospirillaceae</taxon>
        <taxon>Azospirillum</taxon>
    </lineage>
</organism>
<evidence type="ECO:0000313" key="2">
    <source>
        <dbReference type="EMBL" id="ALG70117.1"/>
    </source>
</evidence>
<evidence type="ECO:0000313" key="3">
    <source>
        <dbReference type="Proteomes" id="UP000069935"/>
    </source>
</evidence>
<reference evidence="2 3" key="2">
    <citation type="journal article" date="2016" name="Genome Announc.">
        <title>Complete Genome Sequence of a Strain of Azospirillum thiophilum Isolated from a Sulfide Spring.</title>
        <authorList>
            <person name="Fomenkov A."/>
            <person name="Vincze T."/>
            <person name="Grabovich M."/>
            <person name="Anton B.P."/>
            <person name="Dubinina G."/>
            <person name="Orlova M."/>
            <person name="Belousova E."/>
            <person name="Roberts R.J."/>
        </authorList>
    </citation>
    <scope>NUCLEOTIDE SEQUENCE [LARGE SCALE GENOMIC DNA]</scope>
    <source>
        <strain evidence="2 3">BV-S</strain>
    </source>
</reference>
<evidence type="ECO:0000259" key="1">
    <source>
        <dbReference type="Pfam" id="PF20172"/>
    </source>
</evidence>
<dbReference type="EMBL" id="CP012401">
    <property type="protein sequence ID" value="ALG70117.1"/>
    <property type="molecule type" value="Genomic_DNA"/>
</dbReference>
<dbReference type="Pfam" id="PF20172">
    <property type="entry name" value="DUF6538"/>
    <property type="match status" value="1"/>
</dbReference>
<dbReference type="KEGG" id="ati:AL072_03380"/>
<keyword evidence="3" id="KW-1185">Reference proteome</keyword>
<dbReference type="InterPro" id="IPR046668">
    <property type="entry name" value="DUF6538"/>
</dbReference>
<gene>
    <name evidence="2" type="ORF">AL072_03380</name>
</gene>
<dbReference type="AlphaFoldDB" id="A0AAC9EX07"/>
<dbReference type="RefSeq" id="WP_045581514.1">
    <property type="nucleotide sequence ID" value="NZ_CP012401.1"/>
</dbReference>
<accession>A0AAC9EX07</accession>
<feature type="domain" description="DUF6538" evidence="1">
    <location>
        <begin position="3"/>
        <end position="60"/>
    </location>
</feature>
<protein>
    <recommendedName>
        <fullName evidence="1">DUF6538 domain-containing protein</fullName>
    </recommendedName>
</protein>
<sequence>MGLWLRGAVWQFRTRVPADLQAVLGRTHINRSLRTSSYPDAIRAARRVAFEIEDMFDAARGGTGSDPAHAACDRACPSPLAPSVTANTVLPDPTGPAIHIDLDLLASRIAEKLQATQPVGKEAASIRPA</sequence>
<dbReference type="Proteomes" id="UP000069935">
    <property type="component" value="Chromosome 1"/>
</dbReference>
<reference evidence="3" key="1">
    <citation type="submission" date="2015-08" db="EMBL/GenBank/DDBJ databases">
        <title>Complete Genome Sequence of Azospirillum thiophilum BV-S.</title>
        <authorList>
            <person name="Fomenkov A."/>
            <person name="Vincze T."/>
            <person name="Grabovich M."/>
            <person name="Dubinina G."/>
            <person name="Orlova M."/>
            <person name="Belousova E."/>
            <person name="Roberts R.J."/>
        </authorList>
    </citation>
    <scope>NUCLEOTIDE SEQUENCE [LARGE SCALE GENOMIC DNA]</scope>
    <source>
        <strain evidence="3">BV-S</strain>
    </source>
</reference>
<name>A0AAC9EX07_9PROT</name>
<proteinExistence type="predicted"/>